<evidence type="ECO:0000256" key="3">
    <source>
        <dbReference type="ARBA" id="ARBA00022989"/>
    </source>
</evidence>
<dbReference type="PANTHER" id="PTHR43243">
    <property type="entry name" value="INNER MEMBRANE TRANSPORTER YGJI-RELATED"/>
    <property type="match status" value="1"/>
</dbReference>
<feature type="region of interest" description="Disordered" evidence="5">
    <location>
        <begin position="1"/>
        <end position="75"/>
    </location>
</feature>
<evidence type="ECO:0000313" key="7">
    <source>
        <dbReference type="EMBL" id="KAH8990997.1"/>
    </source>
</evidence>
<dbReference type="GO" id="GO:0015171">
    <property type="term" value="F:amino acid transmembrane transporter activity"/>
    <property type="evidence" value="ECO:0007669"/>
    <property type="project" value="TreeGrafter"/>
</dbReference>
<feature type="compositionally biased region" description="Basic and acidic residues" evidence="5">
    <location>
        <begin position="19"/>
        <end position="30"/>
    </location>
</feature>
<evidence type="ECO:0000256" key="4">
    <source>
        <dbReference type="ARBA" id="ARBA00023136"/>
    </source>
</evidence>
<accession>A0AAD4LG46</accession>
<dbReference type="Pfam" id="PF13520">
    <property type="entry name" value="AA_permease_2"/>
    <property type="match status" value="1"/>
</dbReference>
<dbReference type="Gene3D" id="1.20.1740.10">
    <property type="entry name" value="Amino acid/polyamine transporter I"/>
    <property type="match status" value="1"/>
</dbReference>
<feature type="transmembrane region" description="Helical" evidence="6">
    <location>
        <begin position="352"/>
        <end position="374"/>
    </location>
</feature>
<proteinExistence type="predicted"/>
<evidence type="ECO:0000256" key="2">
    <source>
        <dbReference type="ARBA" id="ARBA00022692"/>
    </source>
</evidence>
<sequence>MTDEDVSALESDVPPSAQECHDEKRPRDDGSGSVELKIQESPTLEGEYEGYEPPPLAEGTTPHDSSEWGNVEPGPSLVEDAVKATAHARPGLPSFAQSEFYTIVRRQRRKRGDNSLKMTVSHSRVPHLNAEWEFSGWGSMRYLDISLGDLRDAESRLSGPRQVLGHLAAMSVSGNDVSGSVFYAFPLVVAAAGIYSPLCLLTASLLLLFFRPVLLELASTVRINGSNYIYLLQFSGKTMALIGAAATLLDAVATSAVSAASASAYLSAEIHSMPISASLLAVLFLVALGVLALAGIRENASATAAVFVFHILAMAALAVMGIVHWATHDPHSTILKQNWALRPGTAAETARAIFYGVCVAFLGVTGFECTPSYIEMIRPKDYAAILRNLIVVSAILNTVLSLLACALLPVDTIVNGSNVLSALGSLSGGNWFRILVLIDAVSVLLGGVMTGTVTAIQLLDRMAHDHILPRWFILRLPITGSQHIATLLSTGLSLLLYIGSGMSLLTVSYVFSVAFLFQLFLFAVSCFLLKLNRPGLSRPPHSGVFTLLMAFAVVIVTCAGNIALAPISLGVFAASFAVILIALFATSAQPTILRLALQFYSTSPLLRWRLTRGWQRRLVSWYKARRAARVCVWIKNDDIHVMLRALLSVQKNVPDARTVIFVYAYRTIDTIPSELHPNARLLDEAFPTITVDLAFVSGAFNPTLVEATSHTLEVPRSRMCVVSLGRDHPWELAEYGGVRAIM</sequence>
<feature type="transmembrane region" description="Helical" evidence="6">
    <location>
        <begin position="569"/>
        <end position="588"/>
    </location>
</feature>
<dbReference type="Proteomes" id="UP001201163">
    <property type="component" value="Unassembled WGS sequence"/>
</dbReference>
<feature type="transmembrane region" description="Helical" evidence="6">
    <location>
        <begin position="509"/>
        <end position="531"/>
    </location>
</feature>
<keyword evidence="2 6" id="KW-0812">Transmembrane</keyword>
<evidence type="ECO:0000256" key="5">
    <source>
        <dbReference type="SAM" id="MobiDB-lite"/>
    </source>
</evidence>
<feature type="transmembrane region" description="Helical" evidence="6">
    <location>
        <begin position="273"/>
        <end position="294"/>
    </location>
</feature>
<evidence type="ECO:0000256" key="6">
    <source>
        <dbReference type="SAM" id="Phobius"/>
    </source>
</evidence>
<feature type="transmembrane region" description="Helical" evidence="6">
    <location>
        <begin position="181"/>
        <end position="210"/>
    </location>
</feature>
<dbReference type="InterPro" id="IPR002293">
    <property type="entry name" value="AA/rel_permease1"/>
</dbReference>
<feature type="transmembrane region" description="Helical" evidence="6">
    <location>
        <begin position="471"/>
        <end position="497"/>
    </location>
</feature>
<reference evidence="7" key="1">
    <citation type="submission" date="2022-01" db="EMBL/GenBank/DDBJ databases">
        <title>Comparative genomics reveals a dynamic genome evolution in the ectomycorrhizal milk-cap (Lactarius) mushrooms.</title>
        <authorList>
            <consortium name="DOE Joint Genome Institute"/>
            <person name="Lebreton A."/>
            <person name="Tang N."/>
            <person name="Kuo A."/>
            <person name="LaButti K."/>
            <person name="Drula E."/>
            <person name="Barry K."/>
            <person name="Clum A."/>
            <person name="Lipzen A."/>
            <person name="Mousain D."/>
            <person name="Ng V."/>
            <person name="Wang R."/>
            <person name="Wang X."/>
            <person name="Dai Y."/>
            <person name="Henrissat B."/>
            <person name="Grigoriev I.V."/>
            <person name="Guerin-Laguette A."/>
            <person name="Yu F."/>
            <person name="Martin F.M."/>
        </authorList>
    </citation>
    <scope>NUCLEOTIDE SEQUENCE</scope>
    <source>
        <strain evidence="7">QP</strain>
    </source>
</reference>
<evidence type="ECO:0000256" key="1">
    <source>
        <dbReference type="ARBA" id="ARBA00004141"/>
    </source>
</evidence>
<feature type="transmembrane region" description="Helical" evidence="6">
    <location>
        <begin position="543"/>
        <end position="563"/>
    </location>
</feature>
<dbReference type="AlphaFoldDB" id="A0AAD4LG46"/>
<dbReference type="EMBL" id="JAKELL010000028">
    <property type="protein sequence ID" value="KAH8990997.1"/>
    <property type="molecule type" value="Genomic_DNA"/>
</dbReference>
<feature type="transmembrane region" description="Helical" evidence="6">
    <location>
        <begin position="306"/>
        <end position="326"/>
    </location>
</feature>
<gene>
    <name evidence="7" type="ORF">EDB92DRAFT_1798477</name>
</gene>
<keyword evidence="8" id="KW-1185">Reference proteome</keyword>
<feature type="transmembrane region" description="Helical" evidence="6">
    <location>
        <begin position="430"/>
        <end position="459"/>
    </location>
</feature>
<dbReference type="PANTHER" id="PTHR43243:SF20">
    <property type="entry name" value="CATIONIC AMINO ACID TRANSPORTER 3"/>
    <property type="match status" value="1"/>
</dbReference>
<dbReference type="GO" id="GO:0005886">
    <property type="term" value="C:plasma membrane"/>
    <property type="evidence" value="ECO:0007669"/>
    <property type="project" value="TreeGrafter"/>
</dbReference>
<evidence type="ECO:0000313" key="8">
    <source>
        <dbReference type="Proteomes" id="UP001201163"/>
    </source>
</evidence>
<protein>
    <submittedName>
        <fullName evidence="7">Amino acid permease-domain-containing protein</fullName>
    </submittedName>
</protein>
<name>A0AAD4LG46_9AGAM</name>
<comment type="caution">
    <text evidence="7">The sequence shown here is derived from an EMBL/GenBank/DDBJ whole genome shotgun (WGS) entry which is preliminary data.</text>
</comment>
<organism evidence="7 8">
    <name type="scientific">Lactarius akahatsu</name>
    <dbReference type="NCBI Taxonomy" id="416441"/>
    <lineage>
        <taxon>Eukaryota</taxon>
        <taxon>Fungi</taxon>
        <taxon>Dikarya</taxon>
        <taxon>Basidiomycota</taxon>
        <taxon>Agaricomycotina</taxon>
        <taxon>Agaricomycetes</taxon>
        <taxon>Russulales</taxon>
        <taxon>Russulaceae</taxon>
        <taxon>Lactarius</taxon>
    </lineage>
</organism>
<keyword evidence="3 6" id="KW-1133">Transmembrane helix</keyword>
<feature type="transmembrane region" description="Helical" evidence="6">
    <location>
        <begin position="386"/>
        <end position="410"/>
    </location>
</feature>
<comment type="subcellular location">
    <subcellularLocation>
        <location evidence="1">Membrane</location>
        <topology evidence="1">Multi-pass membrane protein</topology>
    </subcellularLocation>
</comment>
<feature type="transmembrane region" description="Helical" evidence="6">
    <location>
        <begin position="230"/>
        <end position="253"/>
    </location>
</feature>
<keyword evidence="4 6" id="KW-0472">Membrane</keyword>